<protein>
    <submittedName>
        <fullName evidence="2">Tetratricopeptide repeat-containing protein</fullName>
    </submittedName>
</protein>
<dbReference type="InterPro" id="IPR019734">
    <property type="entry name" value="TPR_rpt"/>
</dbReference>
<keyword evidence="3" id="KW-1185">Reference proteome</keyword>
<keyword evidence="1" id="KW-0472">Membrane</keyword>
<name>A0A1W1XZ58_9CLOT</name>
<keyword evidence="1" id="KW-0812">Transmembrane</keyword>
<feature type="transmembrane region" description="Helical" evidence="1">
    <location>
        <begin position="178"/>
        <end position="195"/>
    </location>
</feature>
<dbReference type="Gene3D" id="1.25.40.10">
    <property type="entry name" value="Tetratricopeptide repeat domain"/>
    <property type="match status" value="3"/>
</dbReference>
<evidence type="ECO:0000256" key="1">
    <source>
        <dbReference type="SAM" id="Phobius"/>
    </source>
</evidence>
<proteinExistence type="predicted"/>
<dbReference type="SMART" id="SM00028">
    <property type="entry name" value="TPR"/>
    <property type="match status" value="3"/>
</dbReference>
<dbReference type="Proteomes" id="UP000192468">
    <property type="component" value="Unassembled WGS sequence"/>
</dbReference>
<gene>
    <name evidence="2" type="ORF">SAMN02745134_03818</name>
</gene>
<dbReference type="STRING" id="1121291.SAMN02745134_03818"/>
<dbReference type="OrthoDB" id="1938848at2"/>
<dbReference type="EMBL" id="FWXH01000039">
    <property type="protein sequence ID" value="SMC29250.1"/>
    <property type="molecule type" value="Genomic_DNA"/>
</dbReference>
<dbReference type="RefSeq" id="WP_084117790.1">
    <property type="nucleotide sequence ID" value="NZ_FWXH01000039.1"/>
</dbReference>
<dbReference type="AlphaFoldDB" id="A0A1W1XZ58"/>
<dbReference type="InterPro" id="IPR011990">
    <property type="entry name" value="TPR-like_helical_dom_sf"/>
</dbReference>
<keyword evidence="1" id="KW-1133">Transmembrane helix</keyword>
<evidence type="ECO:0000313" key="2">
    <source>
        <dbReference type="EMBL" id="SMC29250.1"/>
    </source>
</evidence>
<organism evidence="2 3">
    <name type="scientific">Clostridium acidisoli DSM 12555</name>
    <dbReference type="NCBI Taxonomy" id="1121291"/>
    <lineage>
        <taxon>Bacteria</taxon>
        <taxon>Bacillati</taxon>
        <taxon>Bacillota</taxon>
        <taxon>Clostridia</taxon>
        <taxon>Eubacteriales</taxon>
        <taxon>Clostridiaceae</taxon>
        <taxon>Clostridium</taxon>
    </lineage>
</organism>
<sequence length="411" mass="47741">MNKSQKYYNKALDYYQNGYIEKALEYCEKSISSNIKNKAAIDLKGILCYLKGELNEAKALWKLNSRENNDSVAEKYLEGIKNDEERFKLYVKAVKLIENVEIKKALELLKRCAESDYNSINVNNYLCICYMKTGDFDKSINSLEKVLAIDVKNQIALENKKNLIKYGVIKDKKSPKKVMFLIGIIVAIIICIYGVKTIKFTNDKVKISSNKKINTVVKEKNKISKKTKNKINKIPEEKKDFPYDDFKNVLSNKDFEKLYDYLNQWKSENLDTNSKVLLSEGEESLKSKGVIYFYKKATDFYNNKDYSKATDEYLKAYEYGEGSYLMPHIIYFTGSSFQNLNDYENALKYYGIYDSAYRSGDYEETVLYEMAMINKNLDINKAEAYANRLSNEYPKSIYNNSNIKSIIDGNK</sequence>
<evidence type="ECO:0000313" key="3">
    <source>
        <dbReference type="Proteomes" id="UP000192468"/>
    </source>
</evidence>
<reference evidence="2 3" key="1">
    <citation type="submission" date="2017-04" db="EMBL/GenBank/DDBJ databases">
        <authorList>
            <person name="Afonso C.L."/>
            <person name="Miller P.J."/>
            <person name="Scott M.A."/>
            <person name="Spackman E."/>
            <person name="Goraichik I."/>
            <person name="Dimitrov K.M."/>
            <person name="Suarez D.L."/>
            <person name="Swayne D.E."/>
        </authorList>
    </citation>
    <scope>NUCLEOTIDE SEQUENCE [LARGE SCALE GENOMIC DNA]</scope>
    <source>
        <strain evidence="2 3">DSM 12555</strain>
    </source>
</reference>
<accession>A0A1W1XZ58</accession>
<dbReference type="SUPFAM" id="SSF48452">
    <property type="entry name" value="TPR-like"/>
    <property type="match status" value="2"/>
</dbReference>